<feature type="region of interest" description="Disordered" evidence="1">
    <location>
        <begin position="262"/>
        <end position="315"/>
    </location>
</feature>
<sequence>MLLPSSVLLGFGPLVVIVQLSCLLALSGRTVVAQTTGSTVAILISPLFTSGLITFAQKNSGPFIKYKWCQWSSWSRCSPEPCIAGIQIVPLNPSHYRTDDPLLNSAKRKRGALIDEERPVVPEDAANYCVVKPDSSNRNVYPLLVQTIVDGVIKRREPAKQRVRRCHCRSLSLWQLIGIRRDDECLLNSVQVECGQCGLNENVYQTRQFEFDDSVLPFCDLSNTGSVQLYKIIGGVAGAIILVISIVWCARMLVRTVCRSSSAVSGGGRGTGGRRNDRDRGSQNSSARGRDARSCRSRSGTNDSSDPLQITAPMFNDSELPPAYKDVVSGLPGVVFVGPGSFVEIDRGEGVATSAGRSGHRLCKPLGGRFRGHGGRRDQTNRDSASNGDNAYSILDPSPDQVASSSQGISPKRTDTPPPPSYEDVMSLPVVLSSRVAVVDAAGTSITTVSSSVATDGQPHIEEISNFDAPVDNQPNDPTETIANTYHEAEGVPPITNQNFAPVAHATSSPPPPPPPTATTTTISDNLPQSVVQYIPHSIIETAVSSPAQRPS</sequence>
<keyword evidence="2" id="KW-0472">Membrane</keyword>
<dbReference type="Proteomes" id="UP000728185">
    <property type="component" value="Unassembled WGS sequence"/>
</dbReference>
<protein>
    <submittedName>
        <fullName evidence="3">Uncharacterized protein</fullName>
    </submittedName>
</protein>
<feature type="compositionally biased region" description="Polar residues" evidence="1">
    <location>
        <begin position="297"/>
        <end position="308"/>
    </location>
</feature>
<feature type="region of interest" description="Disordered" evidence="1">
    <location>
        <begin position="498"/>
        <end position="523"/>
    </location>
</feature>
<proteinExistence type="predicted"/>
<keyword evidence="2" id="KW-0812">Transmembrane</keyword>
<dbReference type="AlphaFoldDB" id="A0A8E0RX26"/>
<evidence type="ECO:0000256" key="2">
    <source>
        <dbReference type="SAM" id="Phobius"/>
    </source>
</evidence>
<evidence type="ECO:0000313" key="3">
    <source>
        <dbReference type="EMBL" id="KAA0194276.1"/>
    </source>
</evidence>
<evidence type="ECO:0000313" key="4">
    <source>
        <dbReference type="Proteomes" id="UP000728185"/>
    </source>
</evidence>
<gene>
    <name evidence="3" type="ORF">FBUS_10392</name>
</gene>
<comment type="caution">
    <text evidence="3">The sequence shown here is derived from an EMBL/GenBank/DDBJ whole genome shotgun (WGS) entry which is preliminary data.</text>
</comment>
<keyword evidence="4" id="KW-1185">Reference proteome</keyword>
<feature type="transmembrane region" description="Helical" evidence="2">
    <location>
        <begin position="229"/>
        <end position="250"/>
    </location>
</feature>
<accession>A0A8E0RX26</accession>
<reference evidence="3" key="1">
    <citation type="submission" date="2019-05" db="EMBL/GenBank/DDBJ databases">
        <title>Annotation for the trematode Fasciolopsis buski.</title>
        <authorList>
            <person name="Choi Y.-J."/>
        </authorList>
    </citation>
    <scope>NUCLEOTIDE SEQUENCE</scope>
    <source>
        <strain evidence="3">HT</strain>
        <tissue evidence="3">Whole worm</tissue>
    </source>
</reference>
<dbReference type="OrthoDB" id="6263375at2759"/>
<dbReference type="EMBL" id="LUCM01004483">
    <property type="protein sequence ID" value="KAA0194276.1"/>
    <property type="molecule type" value="Genomic_DNA"/>
</dbReference>
<name>A0A8E0RX26_9TREM</name>
<keyword evidence="2" id="KW-1133">Transmembrane helix</keyword>
<feature type="region of interest" description="Disordered" evidence="1">
    <location>
        <begin position="353"/>
        <end position="425"/>
    </location>
</feature>
<evidence type="ECO:0000256" key="1">
    <source>
        <dbReference type="SAM" id="MobiDB-lite"/>
    </source>
</evidence>
<organism evidence="3 4">
    <name type="scientific">Fasciolopsis buskii</name>
    <dbReference type="NCBI Taxonomy" id="27845"/>
    <lineage>
        <taxon>Eukaryota</taxon>
        <taxon>Metazoa</taxon>
        <taxon>Spiralia</taxon>
        <taxon>Lophotrochozoa</taxon>
        <taxon>Platyhelminthes</taxon>
        <taxon>Trematoda</taxon>
        <taxon>Digenea</taxon>
        <taxon>Plagiorchiida</taxon>
        <taxon>Echinostomata</taxon>
        <taxon>Echinostomatoidea</taxon>
        <taxon>Fasciolidae</taxon>
        <taxon>Fasciolopsis</taxon>
    </lineage>
</organism>